<keyword evidence="2" id="KW-0677">Repeat</keyword>
<dbReference type="GO" id="GO:0031519">
    <property type="term" value="C:PcG protein complex"/>
    <property type="evidence" value="ECO:0007669"/>
    <property type="project" value="TreeGrafter"/>
</dbReference>
<keyword evidence="1" id="KW-0479">Metal-binding</keyword>
<feature type="domain" description="C2H2-type" evidence="8">
    <location>
        <begin position="573"/>
        <end position="602"/>
    </location>
</feature>
<feature type="region of interest" description="Disordered" evidence="7">
    <location>
        <begin position="1"/>
        <end position="104"/>
    </location>
</feature>
<dbReference type="Pfam" id="PF00096">
    <property type="entry name" value="zf-C2H2"/>
    <property type="match status" value="2"/>
</dbReference>
<evidence type="ECO:0000256" key="4">
    <source>
        <dbReference type="ARBA" id="ARBA00022833"/>
    </source>
</evidence>
<dbReference type="GO" id="GO:0008270">
    <property type="term" value="F:zinc ion binding"/>
    <property type="evidence" value="ECO:0007669"/>
    <property type="project" value="UniProtKB-KW"/>
</dbReference>
<feature type="compositionally biased region" description="Polar residues" evidence="7">
    <location>
        <begin position="440"/>
        <end position="450"/>
    </location>
</feature>
<protein>
    <submittedName>
        <fullName evidence="9">RHTO0S03e10110g1_1</fullName>
    </submittedName>
</protein>
<proteinExistence type="predicted"/>
<dbReference type="GO" id="GO:0005667">
    <property type="term" value="C:transcription regulator complex"/>
    <property type="evidence" value="ECO:0007669"/>
    <property type="project" value="TreeGrafter"/>
</dbReference>
<dbReference type="AlphaFoldDB" id="A0A061ALU9"/>
<gene>
    <name evidence="9" type="ORF">RHTO0S_03e10110g</name>
</gene>
<evidence type="ECO:0000256" key="6">
    <source>
        <dbReference type="PROSITE-ProRule" id="PRU00042"/>
    </source>
</evidence>
<dbReference type="InterPro" id="IPR013087">
    <property type="entry name" value="Znf_C2H2_type"/>
</dbReference>
<feature type="region of interest" description="Disordered" evidence="7">
    <location>
        <begin position="616"/>
        <end position="650"/>
    </location>
</feature>
<feature type="compositionally biased region" description="Basic and acidic residues" evidence="7">
    <location>
        <begin position="351"/>
        <end position="376"/>
    </location>
</feature>
<dbReference type="GO" id="GO:0000981">
    <property type="term" value="F:DNA-binding transcription factor activity, RNA polymerase II-specific"/>
    <property type="evidence" value="ECO:0007669"/>
    <property type="project" value="UniProtKB-ARBA"/>
</dbReference>
<sequence length="650" mass="70936">MQAEPSASPVQIPHARSVSYNPDSSTQGATSRSPPAQALQAYAFPAPPRTASGDEHLQVRRETASASPALGEYTHPSSRYEPNFSYAAPRQDDAEEQYRSSALSARQYHPATMYGLDARGLPEGYQQPRSLSNAGLAPLDEAQLARISSQSYAAAMAAYDHEPRERTESGESEQRGPPSFTFPDYASHSAPYPPNYLPPPPLAQFPHSYLTYRPYPTSSSAGHPLARGGAAYNAGSPPPTLEWAKPRGSGEESGSQASRAHASSFASTSRYQSSSAHTDAAIYYQHAYGMMGRSTSNQSGLSSYTESTESSHQSHSTSSEYEGHVNPAFVNAAGRANSDSGYVSSGTGEMDALRLDEQDKYEHEHDQDEYKDEQPRPRMRTRSAMVIVGPTRRTKQSRDATIRGPYSSSSQNTLRALAPGSSSSSTQAADSGSKARRRISSNIYHPTPQSMLAPGVVAPSAGALAAPKDKDPANFPGTNSASIPSNEDFARMPTKRSRGRRPPCTPDLDLDPEDLEDPEFKLTEAQIAYAGVTKTGKPKKIFVCKVPGCGKLFKRSEHLKRHVRSIHTNERPFQCRWPGCERRFTRHDNLWQHLRVHRDPGSSDAEFSAAIQQHFGEHGRGEIVKQESREESLEADYGGEMAEQPASDEE</sequence>
<dbReference type="Gene3D" id="3.30.160.60">
    <property type="entry name" value="Classic Zinc Finger"/>
    <property type="match status" value="2"/>
</dbReference>
<feature type="compositionally biased region" description="Polar residues" evidence="7">
    <location>
        <begin position="476"/>
        <end position="485"/>
    </location>
</feature>
<feature type="region of interest" description="Disordered" evidence="7">
    <location>
        <begin position="292"/>
        <end position="515"/>
    </location>
</feature>
<dbReference type="PROSITE" id="PS50157">
    <property type="entry name" value="ZINC_FINGER_C2H2_2"/>
    <property type="match status" value="2"/>
</dbReference>
<feature type="domain" description="C2H2-type" evidence="8">
    <location>
        <begin position="542"/>
        <end position="572"/>
    </location>
</feature>
<feature type="compositionally biased region" description="Basic and acidic residues" evidence="7">
    <location>
        <begin position="52"/>
        <end position="63"/>
    </location>
</feature>
<feature type="compositionally biased region" description="Polar residues" evidence="7">
    <location>
        <begin position="264"/>
        <end position="276"/>
    </location>
</feature>
<organism evidence="9">
    <name type="scientific">Rhodotorula toruloides</name>
    <name type="common">Yeast</name>
    <name type="synonym">Rhodosporidium toruloides</name>
    <dbReference type="NCBI Taxonomy" id="5286"/>
    <lineage>
        <taxon>Eukaryota</taxon>
        <taxon>Fungi</taxon>
        <taxon>Dikarya</taxon>
        <taxon>Basidiomycota</taxon>
        <taxon>Pucciniomycotina</taxon>
        <taxon>Microbotryomycetes</taxon>
        <taxon>Sporidiobolales</taxon>
        <taxon>Sporidiobolaceae</taxon>
        <taxon>Rhodotorula</taxon>
    </lineage>
</organism>
<evidence type="ECO:0000256" key="1">
    <source>
        <dbReference type="ARBA" id="ARBA00022723"/>
    </source>
</evidence>
<feature type="compositionally biased region" description="Basic and acidic residues" evidence="7">
    <location>
        <begin position="159"/>
        <end position="174"/>
    </location>
</feature>
<dbReference type="PROSITE" id="PS00028">
    <property type="entry name" value="ZINC_FINGER_C2H2_1"/>
    <property type="match status" value="2"/>
</dbReference>
<feature type="compositionally biased region" description="Polar residues" evidence="7">
    <location>
        <begin position="18"/>
        <end position="34"/>
    </location>
</feature>
<evidence type="ECO:0000313" key="9">
    <source>
        <dbReference type="EMBL" id="CDR38491.1"/>
    </source>
</evidence>
<dbReference type="PANTHER" id="PTHR14003:SF23">
    <property type="entry name" value="ZINC FINGER PROTEIN 143"/>
    <property type="match status" value="1"/>
</dbReference>
<dbReference type="FunFam" id="3.30.160.60:FF:000125">
    <property type="entry name" value="Putative zinc finger protein 143"/>
    <property type="match status" value="2"/>
</dbReference>
<dbReference type="SUPFAM" id="SSF57667">
    <property type="entry name" value="beta-beta-alpha zinc fingers"/>
    <property type="match status" value="1"/>
</dbReference>
<evidence type="ECO:0000256" key="3">
    <source>
        <dbReference type="ARBA" id="ARBA00022771"/>
    </source>
</evidence>
<dbReference type="InterPro" id="IPR036236">
    <property type="entry name" value="Znf_C2H2_sf"/>
</dbReference>
<keyword evidence="3 6" id="KW-0863">Zinc-finger</keyword>
<feature type="compositionally biased region" description="Low complexity" evidence="7">
    <location>
        <begin position="416"/>
        <end position="432"/>
    </location>
</feature>
<feature type="compositionally biased region" description="Basic and acidic residues" evidence="7">
    <location>
        <begin position="616"/>
        <end position="632"/>
    </location>
</feature>
<feature type="compositionally biased region" description="Polar residues" evidence="7">
    <location>
        <begin position="337"/>
        <end position="347"/>
    </location>
</feature>
<evidence type="ECO:0000256" key="7">
    <source>
        <dbReference type="SAM" id="MobiDB-lite"/>
    </source>
</evidence>
<evidence type="ECO:0000256" key="5">
    <source>
        <dbReference type="ARBA" id="ARBA00023242"/>
    </source>
</evidence>
<dbReference type="PANTHER" id="PTHR14003">
    <property type="entry name" value="TRANSCRIPTIONAL REPRESSOR PROTEIN YY"/>
    <property type="match status" value="1"/>
</dbReference>
<feature type="region of interest" description="Disordered" evidence="7">
    <location>
        <begin position="218"/>
        <end position="276"/>
    </location>
</feature>
<dbReference type="SMART" id="SM00355">
    <property type="entry name" value="ZnF_C2H2"/>
    <property type="match status" value="2"/>
</dbReference>
<accession>A0A061ALU9</accession>
<keyword evidence="4" id="KW-0862">Zinc</keyword>
<dbReference type="GO" id="GO:0000978">
    <property type="term" value="F:RNA polymerase II cis-regulatory region sequence-specific DNA binding"/>
    <property type="evidence" value="ECO:0007669"/>
    <property type="project" value="TreeGrafter"/>
</dbReference>
<feature type="compositionally biased region" description="Low complexity" evidence="7">
    <location>
        <begin position="302"/>
        <end position="320"/>
    </location>
</feature>
<dbReference type="OrthoDB" id="6365676at2759"/>
<dbReference type="EMBL" id="LK052938">
    <property type="protein sequence ID" value="CDR38491.1"/>
    <property type="molecule type" value="Genomic_DNA"/>
</dbReference>
<evidence type="ECO:0000256" key="2">
    <source>
        <dbReference type="ARBA" id="ARBA00022737"/>
    </source>
</evidence>
<reference evidence="9" key="1">
    <citation type="journal article" date="2014" name="Genome Announc.">
        <title>Draft genome sequence of Rhodosporidium toruloides CECT1137, an oleaginous yeast of biotechnological interest.</title>
        <authorList>
            <person name="Morin N."/>
            <person name="Calcas X."/>
            <person name="Devillers H."/>
            <person name="Durrens P."/>
            <person name="Sherman D.J."/>
            <person name="Nicaud J.-M."/>
            <person name="Neuveglise C."/>
        </authorList>
    </citation>
    <scope>NUCLEOTIDE SEQUENCE</scope>
    <source>
        <strain evidence="9">CECT1137</strain>
    </source>
</reference>
<name>A0A061ALU9_RHOTO</name>
<keyword evidence="5" id="KW-0539">Nucleus</keyword>
<evidence type="ECO:0000259" key="8">
    <source>
        <dbReference type="PROSITE" id="PS50157"/>
    </source>
</evidence>
<dbReference type="GO" id="GO:0000785">
    <property type="term" value="C:chromatin"/>
    <property type="evidence" value="ECO:0007669"/>
    <property type="project" value="TreeGrafter"/>
</dbReference>
<feature type="region of interest" description="Disordered" evidence="7">
    <location>
        <begin position="156"/>
        <end position="199"/>
    </location>
</feature>